<keyword evidence="4 8" id="KW-0812">Transmembrane</keyword>
<dbReference type="NCBIfam" id="TIGR04057">
    <property type="entry name" value="SusC_RagA_signa"/>
    <property type="match status" value="1"/>
</dbReference>
<evidence type="ECO:0000256" key="8">
    <source>
        <dbReference type="PROSITE-ProRule" id="PRU01360"/>
    </source>
</evidence>
<organism evidence="12 13">
    <name type="scientific">Bacteroides zhangwenhongii</name>
    <dbReference type="NCBI Taxonomy" id="2650157"/>
    <lineage>
        <taxon>Bacteria</taxon>
        <taxon>Pseudomonadati</taxon>
        <taxon>Bacteroidota</taxon>
        <taxon>Bacteroidia</taxon>
        <taxon>Bacteroidales</taxon>
        <taxon>Bacteroidaceae</taxon>
        <taxon>Bacteroides</taxon>
    </lineage>
</organism>
<keyword evidence="7 8" id="KW-0998">Cell outer membrane</keyword>
<protein>
    <submittedName>
        <fullName evidence="12">TonB-dependent receptor</fullName>
    </submittedName>
</protein>
<keyword evidence="5 9" id="KW-0798">TonB box</keyword>
<proteinExistence type="inferred from homology"/>
<dbReference type="SUPFAM" id="SSF49464">
    <property type="entry name" value="Carboxypeptidase regulatory domain-like"/>
    <property type="match status" value="1"/>
</dbReference>
<dbReference type="Pfam" id="PF07715">
    <property type="entry name" value="Plug"/>
    <property type="match status" value="1"/>
</dbReference>
<dbReference type="Gene3D" id="2.60.40.1120">
    <property type="entry name" value="Carboxypeptidase-like, regulatory domain"/>
    <property type="match status" value="1"/>
</dbReference>
<feature type="domain" description="TonB-dependent receptor-like beta-barrel" evidence="10">
    <location>
        <begin position="464"/>
        <end position="1017"/>
    </location>
</feature>
<dbReference type="InterPro" id="IPR000531">
    <property type="entry name" value="Beta-barrel_TonB"/>
</dbReference>
<evidence type="ECO:0000256" key="2">
    <source>
        <dbReference type="ARBA" id="ARBA00022448"/>
    </source>
</evidence>
<dbReference type="InterPro" id="IPR008969">
    <property type="entry name" value="CarboxyPept-like_regulatory"/>
</dbReference>
<dbReference type="RefSeq" id="WP_272720999.1">
    <property type="nucleotide sequence ID" value="NZ_JAQPYS010000086.1"/>
</dbReference>
<evidence type="ECO:0000256" key="6">
    <source>
        <dbReference type="ARBA" id="ARBA00023136"/>
    </source>
</evidence>
<evidence type="ECO:0000313" key="13">
    <source>
        <dbReference type="Proteomes" id="UP001215398"/>
    </source>
</evidence>
<dbReference type="Gene3D" id="2.170.130.10">
    <property type="entry name" value="TonB-dependent receptor, plug domain"/>
    <property type="match status" value="1"/>
</dbReference>
<comment type="caution">
    <text evidence="12">The sequence shown here is derived from an EMBL/GenBank/DDBJ whole genome shotgun (WGS) entry which is preliminary data.</text>
</comment>
<evidence type="ECO:0000256" key="1">
    <source>
        <dbReference type="ARBA" id="ARBA00004571"/>
    </source>
</evidence>
<keyword evidence="13" id="KW-1185">Reference proteome</keyword>
<feature type="domain" description="TonB-dependent receptor plug" evidence="11">
    <location>
        <begin position="134"/>
        <end position="247"/>
    </location>
</feature>
<evidence type="ECO:0000256" key="7">
    <source>
        <dbReference type="ARBA" id="ARBA00023237"/>
    </source>
</evidence>
<dbReference type="NCBIfam" id="TIGR04056">
    <property type="entry name" value="OMP_RagA_SusC"/>
    <property type="match status" value="1"/>
</dbReference>
<comment type="similarity">
    <text evidence="8 9">Belongs to the TonB-dependent receptor family.</text>
</comment>
<evidence type="ECO:0000256" key="9">
    <source>
        <dbReference type="RuleBase" id="RU003357"/>
    </source>
</evidence>
<dbReference type="InterPro" id="IPR023996">
    <property type="entry name" value="TonB-dep_OMP_SusC/RagA"/>
</dbReference>
<dbReference type="InterPro" id="IPR036942">
    <property type="entry name" value="Beta-barrel_TonB_sf"/>
</dbReference>
<gene>
    <name evidence="12" type="ORF">PQG98_16550</name>
</gene>
<keyword evidence="12" id="KW-0808">Transferase</keyword>
<dbReference type="Pfam" id="PF13715">
    <property type="entry name" value="CarbopepD_reg_2"/>
    <property type="match status" value="1"/>
</dbReference>
<evidence type="ECO:0000256" key="4">
    <source>
        <dbReference type="ARBA" id="ARBA00022692"/>
    </source>
</evidence>
<keyword evidence="3 8" id="KW-1134">Transmembrane beta strand</keyword>
<evidence type="ECO:0000313" key="12">
    <source>
        <dbReference type="EMBL" id="MDC7137934.1"/>
    </source>
</evidence>
<dbReference type="InterPro" id="IPR039426">
    <property type="entry name" value="TonB-dep_rcpt-like"/>
</dbReference>
<dbReference type="Pfam" id="PF00593">
    <property type="entry name" value="TonB_dep_Rec_b-barrel"/>
    <property type="match status" value="1"/>
</dbReference>
<evidence type="ECO:0000256" key="3">
    <source>
        <dbReference type="ARBA" id="ARBA00022452"/>
    </source>
</evidence>
<comment type="subcellular location">
    <subcellularLocation>
        <location evidence="1 8">Cell outer membrane</location>
        <topology evidence="1 8">Multi-pass membrane protein</topology>
    </subcellularLocation>
</comment>
<sequence>MEKDMNHYILKWRISTFTRCYLLCLVSFMLCFAMNAFSQGSQKTISGKVTSNDGEALIGVTIQAEGTSVGTITNVDGAFSFKVPSTAKTLIFSMIGFKEQKILIGTKTHFSVFMQEDAIAIGEVVVVGYGVQKKATVTGAISVVDTKDLLQSPQANISNALVGRMPGLLSVQNSGAPGQDASTLRIRGVGTFAQSTELFDPSAPLIMVDGIEAATFNNIDPNEIESISILKDASATAVYGVRGANGVIIITTKRGTESAPKVSLSSNFGLATFTETRENMGSYEWAKTFNSALKNDAYFKGVYIPKFTDSEIERYRLNSDPLFYPSTNWTDVILKKWAFQTQHNVNISGGTKRVKYFVSLGYFNQEGLYKNTDIMPDVDYKLKYDRYNIRANFDFKVTDDLGIKLSLSDQLDTRSGPRNSVEYVLSTAYKAAPNLAPGIVDGKLTVLKNRDNSIVNNPLGNLLRSPYDKDQGNNLNAQVRADYRLDFLTKGLSVHGTVSYQNYYWYQRSYHPELPYYYLVYDQEGGPKHVKASQERPPSLNTDSRKTRKVDIEFGLDYARSFGSDKEHNVSALLLYNQRKLYDPRLKYGIPNAHLGFVGRATYDYRQKYLIEFNMGYNGTENFAKGHRFGFFPAFSLGWVVSEEKFFPKTEAVSFFKIRGSYGEVGNDWVGDDRFLFLPTSYTKDGGGDFDIGYWFGEVGVNANKHGSASEGILGNPDLTWERARKANIGLEIRLWDDRISLTGDYFYEKRSNILTRMGTAPVITGAQLPAYNLGIMQNQGFDGELTFRDHVGQLSYWAKGIFTFARNKVIEMDEVAPRYPYLRATGQRSGQYFGLIAEGFYNTWEEVNDPNRPRSIWDNNKIQPGDVKYKDVNGDGVINEDDRVPIGYSGFPEIMYGISFGGNWKGFDFSVLFQGAANQSRPVSITMSRGFITDGGAPAYLNDYCWTQEKYDNGEAIKFPRLSISSDHNYQRSTLWVRNSKYLRLKNVELGYTFNGSILKKLGLSSTRIYANGSNLFTWHNLLKGEDPEIPFVGDGNYEPYPTTMVFNFGLNVNF</sequence>
<dbReference type="Proteomes" id="UP001215398">
    <property type="component" value="Unassembled WGS sequence"/>
</dbReference>
<keyword evidence="2 8" id="KW-0813">Transport</keyword>
<dbReference type="GO" id="GO:0016740">
    <property type="term" value="F:transferase activity"/>
    <property type="evidence" value="ECO:0007669"/>
    <property type="project" value="UniProtKB-KW"/>
</dbReference>
<dbReference type="Gene3D" id="2.40.170.20">
    <property type="entry name" value="TonB-dependent receptor, beta-barrel domain"/>
    <property type="match status" value="1"/>
</dbReference>
<reference evidence="12 13" key="1">
    <citation type="submission" date="2023-01" db="EMBL/GenBank/DDBJ databases">
        <title>Exploring GABA producing Bacteroides strains toward improving mental health.</title>
        <authorList>
            <person name="Yousuf B."/>
            <person name="Bouhlel N.E."/>
            <person name="Mottawea W."/>
            <person name="Hammami R."/>
        </authorList>
    </citation>
    <scope>NUCLEOTIDE SEQUENCE [LARGE SCALE GENOMIC DNA]</scope>
    <source>
        <strain evidence="12 13">UO.H1054</strain>
    </source>
</reference>
<evidence type="ECO:0000259" key="11">
    <source>
        <dbReference type="Pfam" id="PF07715"/>
    </source>
</evidence>
<name>A0ABT5HBS7_9BACE</name>
<keyword evidence="12" id="KW-0675">Receptor</keyword>
<dbReference type="SUPFAM" id="SSF56935">
    <property type="entry name" value="Porins"/>
    <property type="match status" value="1"/>
</dbReference>
<keyword evidence="6 8" id="KW-0472">Membrane</keyword>
<evidence type="ECO:0000259" key="10">
    <source>
        <dbReference type="Pfam" id="PF00593"/>
    </source>
</evidence>
<dbReference type="EMBL" id="JAQPYS010000086">
    <property type="protein sequence ID" value="MDC7137934.1"/>
    <property type="molecule type" value="Genomic_DNA"/>
</dbReference>
<dbReference type="InterPro" id="IPR023997">
    <property type="entry name" value="TonB-dep_OMP_SusC/RagA_CS"/>
</dbReference>
<dbReference type="PROSITE" id="PS52016">
    <property type="entry name" value="TONB_DEPENDENT_REC_3"/>
    <property type="match status" value="1"/>
</dbReference>
<accession>A0ABT5HBS7</accession>
<dbReference type="InterPro" id="IPR037066">
    <property type="entry name" value="Plug_dom_sf"/>
</dbReference>
<dbReference type="InterPro" id="IPR012910">
    <property type="entry name" value="Plug_dom"/>
</dbReference>
<evidence type="ECO:0000256" key="5">
    <source>
        <dbReference type="ARBA" id="ARBA00023077"/>
    </source>
</evidence>